<dbReference type="EMBL" id="SSOC01000001">
    <property type="protein sequence ID" value="THF66937.1"/>
    <property type="molecule type" value="Genomic_DNA"/>
</dbReference>
<protein>
    <recommendedName>
        <fullName evidence="2">histidine kinase</fullName>
        <ecNumber evidence="2">2.7.13.3</ecNumber>
    </recommendedName>
</protein>
<evidence type="ECO:0000256" key="1">
    <source>
        <dbReference type="ARBA" id="ARBA00000085"/>
    </source>
</evidence>
<dbReference type="InterPro" id="IPR004358">
    <property type="entry name" value="Sig_transdc_His_kin-like_C"/>
</dbReference>
<dbReference type="Gene3D" id="3.30.565.10">
    <property type="entry name" value="Histidine kinase-like ATPase, C-terminal domain"/>
    <property type="match status" value="1"/>
</dbReference>
<comment type="caution">
    <text evidence="4">The sequence shown here is derived from an EMBL/GenBank/DDBJ whole genome shotgun (WGS) entry which is preliminary data.</text>
</comment>
<dbReference type="EC" id="2.7.13.3" evidence="2"/>
<sequence length="203" mass="22030">MSFQAYAALTIHDVKNRLATLANRAQARGDVDTVREALNAAELLTALLVCYKAENGWLGADIDAHAPIDLIEELAADSARLASLPVRMRPDVPGEVFFYDENLVRLAVNGALHNALRHAQHEVYIGARADERWLEFIVTDDGPGFPSEQLAESACPAGVSGQGTGLGLYLARLVADLHTHDGLRGVVLLHNDHGAHFTLRLPR</sequence>
<dbReference type="PRINTS" id="PR00344">
    <property type="entry name" value="BCTRLSENSOR"/>
</dbReference>
<dbReference type="InterPro" id="IPR003594">
    <property type="entry name" value="HATPase_dom"/>
</dbReference>
<accession>A0A4S4B2R7</accession>
<dbReference type="OrthoDB" id="9122109at2"/>
<evidence type="ECO:0000259" key="3">
    <source>
        <dbReference type="PROSITE" id="PS50109"/>
    </source>
</evidence>
<keyword evidence="4" id="KW-0067">ATP-binding</keyword>
<feature type="domain" description="Histidine kinase" evidence="3">
    <location>
        <begin position="100"/>
        <end position="203"/>
    </location>
</feature>
<evidence type="ECO:0000313" key="5">
    <source>
        <dbReference type="Proteomes" id="UP000308430"/>
    </source>
</evidence>
<reference evidence="4 5" key="1">
    <citation type="submission" date="2019-04" db="EMBL/GenBank/DDBJ databases">
        <title>Azoarcus nasutitermitis sp. nov. isolated from termite nest.</title>
        <authorList>
            <person name="Lin S.-Y."/>
            <person name="Hameed A."/>
            <person name="Hsu Y.-H."/>
            <person name="Young C.-C."/>
        </authorList>
    </citation>
    <scope>NUCLEOTIDE SEQUENCE [LARGE SCALE GENOMIC DNA]</scope>
    <source>
        <strain evidence="4 5">CC-YHH838</strain>
    </source>
</reference>
<keyword evidence="5" id="KW-1185">Reference proteome</keyword>
<dbReference type="PROSITE" id="PS50109">
    <property type="entry name" value="HIS_KIN"/>
    <property type="match status" value="1"/>
</dbReference>
<comment type="catalytic activity">
    <reaction evidence="1">
        <text>ATP + protein L-histidine = ADP + protein N-phospho-L-histidine.</text>
        <dbReference type="EC" id="2.7.13.3"/>
    </reaction>
</comment>
<evidence type="ECO:0000256" key="2">
    <source>
        <dbReference type="ARBA" id="ARBA00012438"/>
    </source>
</evidence>
<dbReference type="InterPro" id="IPR005467">
    <property type="entry name" value="His_kinase_dom"/>
</dbReference>
<organism evidence="4 5">
    <name type="scientific">Pseudothauera nasutitermitis</name>
    <dbReference type="NCBI Taxonomy" id="2565930"/>
    <lineage>
        <taxon>Bacteria</taxon>
        <taxon>Pseudomonadati</taxon>
        <taxon>Pseudomonadota</taxon>
        <taxon>Betaproteobacteria</taxon>
        <taxon>Rhodocyclales</taxon>
        <taxon>Zoogloeaceae</taxon>
        <taxon>Pseudothauera</taxon>
    </lineage>
</organism>
<gene>
    <name evidence="4" type="ORF">E6C76_00650</name>
</gene>
<dbReference type="Pfam" id="PF02518">
    <property type="entry name" value="HATPase_c"/>
    <property type="match status" value="1"/>
</dbReference>
<keyword evidence="4" id="KW-0547">Nucleotide-binding</keyword>
<proteinExistence type="predicted"/>
<dbReference type="GO" id="GO:0005524">
    <property type="term" value="F:ATP binding"/>
    <property type="evidence" value="ECO:0007669"/>
    <property type="project" value="UniProtKB-KW"/>
</dbReference>
<name>A0A4S4B2R7_9RHOO</name>
<dbReference type="Proteomes" id="UP000308430">
    <property type="component" value="Unassembled WGS sequence"/>
</dbReference>
<dbReference type="SMART" id="SM00387">
    <property type="entry name" value="HATPase_c"/>
    <property type="match status" value="1"/>
</dbReference>
<dbReference type="RefSeq" id="WP_136346346.1">
    <property type="nucleotide sequence ID" value="NZ_SSOC01000001.1"/>
</dbReference>
<dbReference type="SUPFAM" id="SSF55874">
    <property type="entry name" value="ATPase domain of HSP90 chaperone/DNA topoisomerase II/histidine kinase"/>
    <property type="match status" value="1"/>
</dbReference>
<dbReference type="InterPro" id="IPR036890">
    <property type="entry name" value="HATPase_C_sf"/>
</dbReference>
<evidence type="ECO:0000313" key="4">
    <source>
        <dbReference type="EMBL" id="THF66937.1"/>
    </source>
</evidence>
<dbReference type="GO" id="GO:0004673">
    <property type="term" value="F:protein histidine kinase activity"/>
    <property type="evidence" value="ECO:0007669"/>
    <property type="project" value="UniProtKB-EC"/>
</dbReference>
<dbReference type="AlphaFoldDB" id="A0A4S4B2R7"/>